<feature type="compositionally biased region" description="Low complexity" evidence="6">
    <location>
        <begin position="12"/>
        <end position="21"/>
    </location>
</feature>
<evidence type="ECO:0000256" key="3">
    <source>
        <dbReference type="ARBA" id="ARBA00022741"/>
    </source>
</evidence>
<dbReference type="GO" id="GO:0005524">
    <property type="term" value="F:ATP binding"/>
    <property type="evidence" value="ECO:0007669"/>
    <property type="project" value="UniProtKB-KW"/>
</dbReference>
<evidence type="ECO:0000256" key="4">
    <source>
        <dbReference type="ARBA" id="ARBA00022777"/>
    </source>
</evidence>
<evidence type="ECO:0000313" key="8">
    <source>
        <dbReference type="EMBL" id="GEO34688.1"/>
    </source>
</evidence>
<evidence type="ECO:0000256" key="1">
    <source>
        <dbReference type="ARBA" id="ARBA00010688"/>
    </source>
</evidence>
<reference evidence="8 9" key="1">
    <citation type="submission" date="2019-07" db="EMBL/GenBank/DDBJ databases">
        <title>Whole genome shotgun sequence of Cellulomonas aerilata NBRC 106308.</title>
        <authorList>
            <person name="Hosoyama A."/>
            <person name="Uohara A."/>
            <person name="Ohji S."/>
            <person name="Ichikawa N."/>
        </authorList>
    </citation>
    <scope>NUCLEOTIDE SEQUENCE [LARGE SCALE GENOMIC DNA]</scope>
    <source>
        <strain evidence="8 9">NBRC 106308</strain>
    </source>
</reference>
<evidence type="ECO:0000259" key="7">
    <source>
        <dbReference type="Pfam" id="PF00294"/>
    </source>
</evidence>
<sequence length="332" mass="33945">MTDTAGSVATDPPGRSGPAPAGRALVIGEALVDVVRRLDGSTQEHPGGSPANVALGLGRLDRPVDLLTWIGTDERGRTVREHLERSAVRLTPGSDGADHTSVATATLDASGAATYTFDLDWQVPAEAVPDLTDVVVVHTSTIGAARAPGGPAVLRILAESRLDATITYDPNIRPDLLGDHDEARDLVERLVALADVVKVSDEDLAWLEPGARPHDVAVRWATRGPALVVVTRGGEGALAVTAGGVEVDVPAPRVDVADTVGAGDSFMAGLVDGLWSAGLLGAMHRIALGGVGAEVLVPVLERCARIAAVTVSRPGADPPRAAEVDGGAPAPA</sequence>
<proteinExistence type="inferred from homology"/>
<evidence type="ECO:0000256" key="2">
    <source>
        <dbReference type="ARBA" id="ARBA00022679"/>
    </source>
</evidence>
<evidence type="ECO:0000313" key="9">
    <source>
        <dbReference type="Proteomes" id="UP000321181"/>
    </source>
</evidence>
<dbReference type="PROSITE" id="PS00584">
    <property type="entry name" value="PFKB_KINASES_2"/>
    <property type="match status" value="1"/>
</dbReference>
<dbReference type="GO" id="GO:0016301">
    <property type="term" value="F:kinase activity"/>
    <property type="evidence" value="ECO:0007669"/>
    <property type="project" value="UniProtKB-KW"/>
</dbReference>
<dbReference type="Gene3D" id="3.40.1190.20">
    <property type="match status" value="1"/>
</dbReference>
<evidence type="ECO:0000256" key="6">
    <source>
        <dbReference type="SAM" id="MobiDB-lite"/>
    </source>
</evidence>
<dbReference type="OrthoDB" id="9795789at2"/>
<dbReference type="AlphaFoldDB" id="A0A512DDZ8"/>
<keyword evidence="9" id="KW-1185">Reference proteome</keyword>
<dbReference type="EMBL" id="BJYY01000015">
    <property type="protein sequence ID" value="GEO34688.1"/>
    <property type="molecule type" value="Genomic_DNA"/>
</dbReference>
<evidence type="ECO:0000256" key="5">
    <source>
        <dbReference type="ARBA" id="ARBA00022840"/>
    </source>
</evidence>
<keyword evidence="5" id="KW-0067">ATP-binding</keyword>
<comment type="similarity">
    <text evidence="1">Belongs to the carbohydrate kinase PfkB family.</text>
</comment>
<dbReference type="CDD" id="cd01167">
    <property type="entry name" value="bac_FRK"/>
    <property type="match status" value="1"/>
</dbReference>
<dbReference type="InterPro" id="IPR029056">
    <property type="entry name" value="Ribokinase-like"/>
</dbReference>
<dbReference type="Pfam" id="PF00294">
    <property type="entry name" value="PfkB"/>
    <property type="match status" value="1"/>
</dbReference>
<dbReference type="InterPro" id="IPR002173">
    <property type="entry name" value="Carboh/pur_kinase_PfkB_CS"/>
</dbReference>
<dbReference type="InterPro" id="IPR050306">
    <property type="entry name" value="PfkB_Carbo_kinase"/>
</dbReference>
<gene>
    <name evidence="8" type="ORF">CAE01nite_24130</name>
</gene>
<organism evidence="8 9">
    <name type="scientific">Cellulomonas aerilata</name>
    <dbReference type="NCBI Taxonomy" id="515326"/>
    <lineage>
        <taxon>Bacteria</taxon>
        <taxon>Bacillati</taxon>
        <taxon>Actinomycetota</taxon>
        <taxon>Actinomycetes</taxon>
        <taxon>Micrococcales</taxon>
        <taxon>Cellulomonadaceae</taxon>
        <taxon>Cellulomonas</taxon>
    </lineage>
</organism>
<dbReference type="Proteomes" id="UP000321181">
    <property type="component" value="Unassembled WGS sequence"/>
</dbReference>
<dbReference type="InterPro" id="IPR011611">
    <property type="entry name" value="PfkB_dom"/>
</dbReference>
<dbReference type="PANTHER" id="PTHR43085:SF1">
    <property type="entry name" value="PSEUDOURIDINE KINASE-RELATED"/>
    <property type="match status" value="1"/>
</dbReference>
<name>A0A512DDZ8_9CELL</name>
<keyword evidence="3" id="KW-0547">Nucleotide-binding</keyword>
<keyword evidence="2" id="KW-0808">Transferase</keyword>
<dbReference type="PANTHER" id="PTHR43085">
    <property type="entry name" value="HEXOKINASE FAMILY MEMBER"/>
    <property type="match status" value="1"/>
</dbReference>
<keyword evidence="4 8" id="KW-0418">Kinase</keyword>
<feature type="region of interest" description="Disordered" evidence="6">
    <location>
        <begin position="1"/>
        <end position="21"/>
    </location>
</feature>
<accession>A0A512DDZ8</accession>
<feature type="domain" description="Carbohydrate kinase PfkB" evidence="7">
    <location>
        <begin position="25"/>
        <end position="316"/>
    </location>
</feature>
<protein>
    <submittedName>
        <fullName evidence="8">Fructokinase</fullName>
    </submittedName>
</protein>
<dbReference type="SUPFAM" id="SSF53613">
    <property type="entry name" value="Ribokinase-like"/>
    <property type="match status" value="1"/>
</dbReference>
<comment type="caution">
    <text evidence="8">The sequence shown here is derived from an EMBL/GenBank/DDBJ whole genome shotgun (WGS) entry which is preliminary data.</text>
</comment>
<dbReference type="RefSeq" id="WP_146904741.1">
    <property type="nucleotide sequence ID" value="NZ_BAAARM010000004.1"/>
</dbReference>